<organism evidence="3 4">
    <name type="scientific">Collybiopsis luxurians FD-317 M1</name>
    <dbReference type="NCBI Taxonomy" id="944289"/>
    <lineage>
        <taxon>Eukaryota</taxon>
        <taxon>Fungi</taxon>
        <taxon>Dikarya</taxon>
        <taxon>Basidiomycota</taxon>
        <taxon>Agaricomycotina</taxon>
        <taxon>Agaricomycetes</taxon>
        <taxon>Agaricomycetidae</taxon>
        <taxon>Agaricales</taxon>
        <taxon>Marasmiineae</taxon>
        <taxon>Omphalotaceae</taxon>
        <taxon>Collybiopsis</taxon>
        <taxon>Collybiopsis luxurians</taxon>
    </lineage>
</organism>
<sequence length="83" mass="9303">MIRRKSPALTRDHHKTAWGGVTLLECIEGVQCIPHVIHLSGTIEHAQLAAIAHNREIIARYRAQAKAPVTYHDSYDAYLESSN</sequence>
<dbReference type="GO" id="GO:0030677">
    <property type="term" value="C:ribonuclease P complex"/>
    <property type="evidence" value="ECO:0007669"/>
    <property type="project" value="InterPro"/>
</dbReference>
<dbReference type="Proteomes" id="UP000053593">
    <property type="component" value="Unassembled WGS sequence"/>
</dbReference>
<evidence type="ECO:0000256" key="2">
    <source>
        <dbReference type="ARBA" id="ARBA00022694"/>
    </source>
</evidence>
<accession>A0A0D0CLU2</accession>
<protein>
    <submittedName>
        <fullName evidence="3">Uncharacterized protein</fullName>
    </submittedName>
</protein>
<dbReference type="EMBL" id="KN834800">
    <property type="protein sequence ID" value="KIK56138.1"/>
    <property type="molecule type" value="Genomic_DNA"/>
</dbReference>
<evidence type="ECO:0000313" key="4">
    <source>
        <dbReference type="Proteomes" id="UP000053593"/>
    </source>
</evidence>
<dbReference type="SUPFAM" id="SSF160350">
    <property type="entry name" value="Rnp2-like"/>
    <property type="match status" value="1"/>
</dbReference>
<name>A0A0D0CLU2_9AGAR</name>
<dbReference type="GO" id="GO:0001682">
    <property type="term" value="P:tRNA 5'-leader removal"/>
    <property type="evidence" value="ECO:0007669"/>
    <property type="project" value="InterPro"/>
</dbReference>
<keyword evidence="4" id="KW-1185">Reference proteome</keyword>
<dbReference type="HOGENOM" id="CLU_2542802_0_0_1"/>
<evidence type="ECO:0000256" key="1">
    <source>
        <dbReference type="ARBA" id="ARBA00010800"/>
    </source>
</evidence>
<keyword evidence="2" id="KW-0819">tRNA processing</keyword>
<dbReference type="Gene3D" id="3.30.70.3250">
    <property type="entry name" value="Ribonuclease P, Pop5 subunit"/>
    <property type="match status" value="1"/>
</dbReference>
<dbReference type="AlphaFoldDB" id="A0A0D0CLU2"/>
<reference evidence="3 4" key="1">
    <citation type="submission" date="2014-04" db="EMBL/GenBank/DDBJ databases">
        <title>Evolutionary Origins and Diversification of the Mycorrhizal Mutualists.</title>
        <authorList>
            <consortium name="DOE Joint Genome Institute"/>
            <consortium name="Mycorrhizal Genomics Consortium"/>
            <person name="Kohler A."/>
            <person name="Kuo A."/>
            <person name="Nagy L.G."/>
            <person name="Floudas D."/>
            <person name="Copeland A."/>
            <person name="Barry K.W."/>
            <person name="Cichocki N."/>
            <person name="Veneault-Fourrey C."/>
            <person name="LaButti K."/>
            <person name="Lindquist E.A."/>
            <person name="Lipzen A."/>
            <person name="Lundell T."/>
            <person name="Morin E."/>
            <person name="Murat C."/>
            <person name="Riley R."/>
            <person name="Ohm R."/>
            <person name="Sun H."/>
            <person name="Tunlid A."/>
            <person name="Henrissat B."/>
            <person name="Grigoriev I.V."/>
            <person name="Hibbett D.S."/>
            <person name="Martin F."/>
        </authorList>
    </citation>
    <scope>NUCLEOTIDE SEQUENCE [LARGE SCALE GENOMIC DNA]</scope>
    <source>
        <strain evidence="3 4">FD-317 M1</strain>
    </source>
</reference>
<dbReference type="InterPro" id="IPR002759">
    <property type="entry name" value="Pop5/Rpp14/Rnp2-like"/>
</dbReference>
<proteinExistence type="inferred from homology"/>
<evidence type="ECO:0000313" key="3">
    <source>
        <dbReference type="EMBL" id="KIK56138.1"/>
    </source>
</evidence>
<dbReference type="Pfam" id="PF01900">
    <property type="entry name" value="RNase_P_Rpp14"/>
    <property type="match status" value="1"/>
</dbReference>
<dbReference type="OrthoDB" id="24745at2759"/>
<dbReference type="InterPro" id="IPR038085">
    <property type="entry name" value="Rnp2-like_sf"/>
</dbReference>
<gene>
    <name evidence="3" type="ORF">GYMLUDRAFT_248117</name>
</gene>
<comment type="similarity">
    <text evidence="1">Belongs to the eukaryotic/archaeal RNase P protein component 2 family.</text>
</comment>